<evidence type="ECO:0000256" key="1">
    <source>
        <dbReference type="ARBA" id="ARBA00022729"/>
    </source>
</evidence>
<dbReference type="InterPro" id="IPR013320">
    <property type="entry name" value="ConA-like_dom_sf"/>
</dbReference>
<evidence type="ECO:0000256" key="5">
    <source>
        <dbReference type="PROSITE-ProRule" id="PRU00124"/>
    </source>
</evidence>
<dbReference type="PROSITE" id="PS50068">
    <property type="entry name" value="LDLRA_2"/>
    <property type="match status" value="1"/>
</dbReference>
<dbReference type="PROSITE" id="PS50060">
    <property type="entry name" value="MAM_2"/>
    <property type="match status" value="2"/>
</dbReference>
<dbReference type="Proteomes" id="UP001208570">
    <property type="component" value="Unassembled WGS sequence"/>
</dbReference>
<dbReference type="SUPFAM" id="SSF49899">
    <property type="entry name" value="Concanavalin A-like lectins/glucanases"/>
    <property type="match status" value="2"/>
</dbReference>
<feature type="region of interest" description="Disordered" evidence="6">
    <location>
        <begin position="418"/>
        <end position="462"/>
    </location>
</feature>
<evidence type="ECO:0000256" key="4">
    <source>
        <dbReference type="ARBA" id="ARBA00023180"/>
    </source>
</evidence>
<dbReference type="PANTHER" id="PTHR23282">
    <property type="entry name" value="APICAL ENDOSOMAL GLYCOPROTEIN PRECURSOR"/>
    <property type="match status" value="1"/>
</dbReference>
<keyword evidence="10" id="KW-1185">Reference proteome</keyword>
<accession>A0AAD9IYF0</accession>
<keyword evidence="3 5" id="KW-1015">Disulfide bond</keyword>
<feature type="disulfide bond" evidence="5">
    <location>
        <begin position="265"/>
        <end position="280"/>
    </location>
</feature>
<feature type="compositionally biased region" description="Basic and acidic residues" evidence="6">
    <location>
        <begin position="443"/>
        <end position="457"/>
    </location>
</feature>
<organism evidence="9 10">
    <name type="scientific">Paralvinella palmiformis</name>
    <dbReference type="NCBI Taxonomy" id="53620"/>
    <lineage>
        <taxon>Eukaryota</taxon>
        <taxon>Metazoa</taxon>
        <taxon>Spiralia</taxon>
        <taxon>Lophotrochozoa</taxon>
        <taxon>Annelida</taxon>
        <taxon>Polychaeta</taxon>
        <taxon>Sedentaria</taxon>
        <taxon>Canalipalpata</taxon>
        <taxon>Terebellida</taxon>
        <taxon>Terebelliformia</taxon>
        <taxon>Alvinellidae</taxon>
        <taxon>Paralvinella</taxon>
    </lineage>
</organism>
<dbReference type="CDD" id="cd00112">
    <property type="entry name" value="LDLa"/>
    <property type="match status" value="1"/>
</dbReference>
<keyword evidence="7" id="KW-0812">Transmembrane</keyword>
<dbReference type="InterPro" id="IPR051560">
    <property type="entry name" value="MAM_domain-containing"/>
</dbReference>
<dbReference type="PANTHER" id="PTHR23282:SF101">
    <property type="entry name" value="MAM DOMAIN-CONTAINING PROTEIN"/>
    <property type="match status" value="1"/>
</dbReference>
<proteinExistence type="predicted"/>
<dbReference type="PRINTS" id="PR00020">
    <property type="entry name" value="MAMDOMAIN"/>
</dbReference>
<dbReference type="PROSITE" id="PS01209">
    <property type="entry name" value="LDLRA_1"/>
    <property type="match status" value="1"/>
</dbReference>
<dbReference type="InterPro" id="IPR036055">
    <property type="entry name" value="LDL_receptor-like_sf"/>
</dbReference>
<keyword evidence="7" id="KW-0472">Membrane</keyword>
<keyword evidence="7" id="KW-1133">Transmembrane helix</keyword>
<keyword evidence="4" id="KW-0325">Glycoprotein</keyword>
<sequence>MSEAGQITWYRRGDHGPNWIQAELDIPAEVFPIKELIVESHVGLSYRYSYGNIAIDDISLTSGQCVGGDHSCLFELGFCGWHNEGAVSWIRLKGATPSRDTGPDGDTTGDGYYAYLESSDMTEGDRARLVSRPVNFGHSGSRCLQFAYHMFGETVDKLQINVRNYAGREHPTWGRVGNHGNEWLIGSVTLSVNEIEGPYQIVFEATVGADYRSDIAVDDISVTEGYCSHEGTTTPSMTSLPIATCSPMLSFRCGSGHCINIDWVCDGRFDCPDQSDEVDCPHHPPVSVSMVIGIICGTVVALVGITVGIVAYKRHSRHNDDDNIQGTGHEETHPENRHFTMEDVTSPVSPPPYTPNPCTPDPYMYSSNVYDDPSYATISDFDVHCSPPPYSSLEVMCPSSVNDTSISRAERLHKAITVDGRPARYSPPPSYNVSMHHRSAPSLDDRPNRNRSDEPQRDACMNQQYHNRADYLRSTTHHNGDTSSIVFDRVDTDGRDIMTRRRASIDAPRESSV</sequence>
<evidence type="ECO:0000313" key="9">
    <source>
        <dbReference type="EMBL" id="KAK2142590.1"/>
    </source>
</evidence>
<comment type="caution">
    <text evidence="5">Lacks conserved residue(s) required for the propagation of feature annotation.</text>
</comment>
<evidence type="ECO:0000256" key="2">
    <source>
        <dbReference type="ARBA" id="ARBA00022737"/>
    </source>
</evidence>
<dbReference type="SMART" id="SM00192">
    <property type="entry name" value="LDLa"/>
    <property type="match status" value="1"/>
</dbReference>
<dbReference type="InterPro" id="IPR023415">
    <property type="entry name" value="LDLR_class-A_CS"/>
</dbReference>
<keyword evidence="1" id="KW-0732">Signal</keyword>
<evidence type="ECO:0000256" key="3">
    <source>
        <dbReference type="ARBA" id="ARBA00023157"/>
    </source>
</evidence>
<evidence type="ECO:0000256" key="6">
    <source>
        <dbReference type="SAM" id="MobiDB-lite"/>
    </source>
</evidence>
<name>A0AAD9IYF0_9ANNE</name>
<evidence type="ECO:0000313" key="10">
    <source>
        <dbReference type="Proteomes" id="UP001208570"/>
    </source>
</evidence>
<feature type="disulfide bond" evidence="5">
    <location>
        <begin position="253"/>
        <end position="271"/>
    </location>
</feature>
<dbReference type="FunFam" id="4.10.400.10:FF:000034">
    <property type="entry name" value="Low-density lipoprotein receptor-related protein 2"/>
    <property type="match status" value="1"/>
</dbReference>
<dbReference type="Gene3D" id="2.60.120.200">
    <property type="match status" value="2"/>
</dbReference>
<dbReference type="AlphaFoldDB" id="A0AAD9IYF0"/>
<dbReference type="GO" id="GO:0016020">
    <property type="term" value="C:membrane"/>
    <property type="evidence" value="ECO:0007669"/>
    <property type="project" value="InterPro"/>
</dbReference>
<dbReference type="Gene3D" id="4.10.400.10">
    <property type="entry name" value="Low-density Lipoprotein Receptor"/>
    <property type="match status" value="1"/>
</dbReference>
<dbReference type="InterPro" id="IPR002172">
    <property type="entry name" value="LDrepeatLR_classA_rpt"/>
</dbReference>
<dbReference type="Pfam" id="PF00057">
    <property type="entry name" value="Ldl_recept_a"/>
    <property type="match status" value="1"/>
</dbReference>
<dbReference type="SMART" id="SM00137">
    <property type="entry name" value="MAM"/>
    <property type="match status" value="1"/>
</dbReference>
<evidence type="ECO:0000256" key="7">
    <source>
        <dbReference type="SAM" id="Phobius"/>
    </source>
</evidence>
<keyword evidence="2" id="KW-0677">Repeat</keyword>
<dbReference type="InterPro" id="IPR000998">
    <property type="entry name" value="MAM_dom"/>
</dbReference>
<feature type="domain" description="MAM" evidence="8">
    <location>
        <begin position="70"/>
        <end position="229"/>
    </location>
</feature>
<dbReference type="EMBL" id="JAODUP010000935">
    <property type="protein sequence ID" value="KAK2142590.1"/>
    <property type="molecule type" value="Genomic_DNA"/>
</dbReference>
<feature type="domain" description="MAM" evidence="8">
    <location>
        <begin position="1"/>
        <end position="67"/>
    </location>
</feature>
<dbReference type="CDD" id="cd06263">
    <property type="entry name" value="MAM"/>
    <property type="match status" value="1"/>
</dbReference>
<dbReference type="SUPFAM" id="SSF57424">
    <property type="entry name" value="LDL receptor-like module"/>
    <property type="match status" value="1"/>
</dbReference>
<reference evidence="9" key="1">
    <citation type="journal article" date="2023" name="Mol. Biol. Evol.">
        <title>Third-Generation Sequencing Reveals the Adaptive Role of the Epigenome in Three Deep-Sea Polychaetes.</title>
        <authorList>
            <person name="Perez M."/>
            <person name="Aroh O."/>
            <person name="Sun Y."/>
            <person name="Lan Y."/>
            <person name="Juniper S.K."/>
            <person name="Young C.R."/>
            <person name="Angers B."/>
            <person name="Qian P.Y."/>
        </authorList>
    </citation>
    <scope>NUCLEOTIDE SEQUENCE</scope>
    <source>
        <strain evidence="9">P08H-3</strain>
    </source>
</reference>
<evidence type="ECO:0000259" key="8">
    <source>
        <dbReference type="PROSITE" id="PS50060"/>
    </source>
</evidence>
<protein>
    <recommendedName>
        <fullName evidence="8">MAM domain-containing protein</fullName>
    </recommendedName>
</protein>
<gene>
    <name evidence="9" type="ORF">LSH36_935g00071</name>
</gene>
<feature type="transmembrane region" description="Helical" evidence="7">
    <location>
        <begin position="290"/>
        <end position="312"/>
    </location>
</feature>
<dbReference type="Pfam" id="PF00629">
    <property type="entry name" value="MAM"/>
    <property type="match status" value="1"/>
</dbReference>
<comment type="caution">
    <text evidence="9">The sequence shown here is derived from an EMBL/GenBank/DDBJ whole genome shotgun (WGS) entry which is preliminary data.</text>
</comment>